<organism evidence="2 3">
    <name type="scientific">Patiriisocius marinistellae</name>
    <dbReference type="NCBI Taxonomy" id="2494560"/>
    <lineage>
        <taxon>Bacteria</taxon>
        <taxon>Pseudomonadati</taxon>
        <taxon>Bacteroidota</taxon>
        <taxon>Flavobacteriia</taxon>
        <taxon>Flavobacteriales</taxon>
        <taxon>Flavobacteriaceae</taxon>
        <taxon>Patiriisocius</taxon>
    </lineage>
</organism>
<name>A0A5J4FWV5_9FLAO</name>
<dbReference type="Proteomes" id="UP000326994">
    <property type="component" value="Unassembled WGS sequence"/>
</dbReference>
<dbReference type="RefSeq" id="WP_151894623.1">
    <property type="nucleotide sequence ID" value="NZ_BKCF01000004.1"/>
</dbReference>
<dbReference type="AlphaFoldDB" id="A0A5J4FWV5"/>
<keyword evidence="3" id="KW-1185">Reference proteome</keyword>
<dbReference type="EMBL" id="BKCF01000004">
    <property type="protein sequence ID" value="GEQ86700.1"/>
    <property type="molecule type" value="Genomic_DNA"/>
</dbReference>
<dbReference type="Pfam" id="PF06037">
    <property type="entry name" value="DUF922"/>
    <property type="match status" value="1"/>
</dbReference>
<protein>
    <recommendedName>
        <fullName evidence="4">DUF922 domain-containing protein</fullName>
    </recommendedName>
</protein>
<proteinExistence type="predicted"/>
<dbReference type="OrthoDB" id="5431540at2"/>
<comment type="caution">
    <text evidence="2">The sequence shown here is derived from an EMBL/GenBank/DDBJ whole genome shotgun (WGS) entry which is preliminary data.</text>
</comment>
<evidence type="ECO:0000313" key="3">
    <source>
        <dbReference type="Proteomes" id="UP000326994"/>
    </source>
</evidence>
<gene>
    <name evidence="2" type="ORF">ULMS_22080</name>
</gene>
<sequence>MKIITIIFILLTSFVGAQNENEKKEWKEGERLAWEDFKGVSENIAGYVASTNSGISFSYGMQSRDGVIKINYDIKTHFYPNASWFKKGQVNEHILLHEQAHFDISELFARKLKMKFASLAQDETFKNKAAKIYKENEKSRVDFQNKFDKETDHSKNIEQEKKWESYIAAQLKEFNDWRN</sequence>
<evidence type="ECO:0000313" key="2">
    <source>
        <dbReference type="EMBL" id="GEQ86700.1"/>
    </source>
</evidence>
<dbReference type="InterPro" id="IPR010321">
    <property type="entry name" value="DUF922"/>
</dbReference>
<accession>A0A5J4FWV5</accession>
<reference evidence="2 3" key="1">
    <citation type="submission" date="2019-08" db="EMBL/GenBank/DDBJ databases">
        <title>Ulvibacter marinistellae sp. nov., isolated from a starfish, Patiria pectinifera.</title>
        <authorList>
            <person name="Kawano K."/>
            <person name="Ushijima N."/>
            <person name="Kihara M."/>
            <person name="Itoh H."/>
        </authorList>
    </citation>
    <scope>NUCLEOTIDE SEQUENCE [LARGE SCALE GENOMIC DNA]</scope>
    <source>
        <strain evidence="2 3">KK4</strain>
    </source>
</reference>
<feature type="chain" id="PRO_5023823545" description="DUF922 domain-containing protein" evidence="1">
    <location>
        <begin position="18"/>
        <end position="179"/>
    </location>
</feature>
<evidence type="ECO:0000256" key="1">
    <source>
        <dbReference type="SAM" id="SignalP"/>
    </source>
</evidence>
<keyword evidence="1" id="KW-0732">Signal</keyword>
<feature type="signal peptide" evidence="1">
    <location>
        <begin position="1"/>
        <end position="17"/>
    </location>
</feature>
<evidence type="ECO:0008006" key="4">
    <source>
        <dbReference type="Google" id="ProtNLM"/>
    </source>
</evidence>